<dbReference type="AlphaFoldDB" id="A0A967DYJ9"/>
<evidence type="ECO:0000313" key="8">
    <source>
        <dbReference type="Proteomes" id="UP000643701"/>
    </source>
</evidence>
<dbReference type="SUPFAM" id="SSF88946">
    <property type="entry name" value="Sigma2 domain of RNA polymerase sigma factors"/>
    <property type="match status" value="1"/>
</dbReference>
<dbReference type="Pfam" id="PF08281">
    <property type="entry name" value="Sigma70_r4_2"/>
    <property type="match status" value="1"/>
</dbReference>
<keyword evidence="8" id="KW-1185">Reference proteome</keyword>
<dbReference type="GO" id="GO:0003677">
    <property type="term" value="F:DNA binding"/>
    <property type="evidence" value="ECO:0007669"/>
    <property type="project" value="InterPro"/>
</dbReference>
<dbReference type="InterPro" id="IPR007627">
    <property type="entry name" value="RNA_pol_sigma70_r2"/>
</dbReference>
<evidence type="ECO:0000256" key="4">
    <source>
        <dbReference type="ARBA" id="ARBA00023163"/>
    </source>
</evidence>
<evidence type="ECO:0000256" key="3">
    <source>
        <dbReference type="ARBA" id="ARBA00023082"/>
    </source>
</evidence>
<dbReference type="CDD" id="cd06171">
    <property type="entry name" value="Sigma70_r4"/>
    <property type="match status" value="1"/>
</dbReference>
<feature type="domain" description="RNA polymerase sigma factor 70 region 4 type 2" evidence="6">
    <location>
        <begin position="114"/>
        <end position="165"/>
    </location>
</feature>
<dbReference type="InterPro" id="IPR014284">
    <property type="entry name" value="RNA_pol_sigma-70_dom"/>
</dbReference>
<dbReference type="InterPro" id="IPR013249">
    <property type="entry name" value="RNA_pol_sigma70_r4_t2"/>
</dbReference>
<dbReference type="InterPro" id="IPR013325">
    <property type="entry name" value="RNA_pol_sigma_r2"/>
</dbReference>
<dbReference type="PANTHER" id="PTHR43133:SF46">
    <property type="entry name" value="RNA POLYMERASE SIGMA-70 FACTOR ECF SUBFAMILY"/>
    <property type="match status" value="1"/>
</dbReference>
<dbReference type="InterPro" id="IPR039425">
    <property type="entry name" value="RNA_pol_sigma-70-like"/>
</dbReference>
<dbReference type="PANTHER" id="PTHR43133">
    <property type="entry name" value="RNA POLYMERASE ECF-TYPE SIGMA FACTO"/>
    <property type="match status" value="1"/>
</dbReference>
<gene>
    <name evidence="7" type="ORF">G7034_06495</name>
</gene>
<feature type="domain" description="RNA polymerase sigma-70 region 2" evidence="5">
    <location>
        <begin position="18"/>
        <end position="78"/>
    </location>
</feature>
<comment type="caution">
    <text evidence="7">The sequence shown here is derived from an EMBL/GenBank/DDBJ whole genome shotgun (WGS) entry which is preliminary data.</text>
</comment>
<evidence type="ECO:0000256" key="1">
    <source>
        <dbReference type="ARBA" id="ARBA00010641"/>
    </source>
</evidence>
<name>A0A967DYJ9_9FLAO</name>
<comment type="similarity">
    <text evidence="1">Belongs to the sigma-70 factor family. ECF subfamily.</text>
</comment>
<evidence type="ECO:0000259" key="5">
    <source>
        <dbReference type="Pfam" id="PF04542"/>
    </source>
</evidence>
<keyword evidence="4" id="KW-0804">Transcription</keyword>
<reference evidence="7" key="1">
    <citation type="submission" date="2020-03" db="EMBL/GenBank/DDBJ databases">
        <title>Psychroflexus Maritimus sp. nov., isolate from marine sediment.</title>
        <authorList>
            <person name="Zhong Y.-L."/>
        </authorList>
    </citation>
    <scope>NUCLEOTIDE SEQUENCE</scope>
    <source>
        <strain evidence="7">C1</strain>
    </source>
</reference>
<dbReference type="RefSeq" id="WP_166400158.1">
    <property type="nucleotide sequence ID" value="NZ_JAANAS010000046.1"/>
</dbReference>
<dbReference type="InterPro" id="IPR036388">
    <property type="entry name" value="WH-like_DNA-bd_sf"/>
</dbReference>
<keyword evidence="2" id="KW-0805">Transcription regulation</keyword>
<dbReference type="InterPro" id="IPR013324">
    <property type="entry name" value="RNA_pol_sigma_r3/r4-like"/>
</dbReference>
<accession>A0A967DYJ9</accession>
<dbReference type="GO" id="GO:0016987">
    <property type="term" value="F:sigma factor activity"/>
    <property type="evidence" value="ECO:0007669"/>
    <property type="project" value="UniProtKB-KW"/>
</dbReference>
<evidence type="ECO:0000313" key="7">
    <source>
        <dbReference type="EMBL" id="NGZ89900.1"/>
    </source>
</evidence>
<protein>
    <submittedName>
        <fullName evidence="7">RNA polymerase sigma factor</fullName>
    </submittedName>
</protein>
<dbReference type="Proteomes" id="UP000643701">
    <property type="component" value="Unassembled WGS sequence"/>
</dbReference>
<evidence type="ECO:0000256" key="2">
    <source>
        <dbReference type="ARBA" id="ARBA00023015"/>
    </source>
</evidence>
<dbReference type="Gene3D" id="1.10.1740.10">
    <property type="match status" value="1"/>
</dbReference>
<dbReference type="NCBIfam" id="TIGR02937">
    <property type="entry name" value="sigma70-ECF"/>
    <property type="match status" value="1"/>
</dbReference>
<dbReference type="Gene3D" id="1.10.10.10">
    <property type="entry name" value="Winged helix-like DNA-binding domain superfamily/Winged helix DNA-binding domain"/>
    <property type="match status" value="1"/>
</dbReference>
<sequence>MIKKLSSSVCDDQVYKDLYNEHAQDLFKHFYYKFGNVEWAEDVVQESFIKLWKKCEDVPLPKVKSFLYTIANNWLINKHHHQKVKLKYKNEYQGRTEDEQTPAYLLEEEEFKARLLTAINKLTAKQRSVFLLHRIDQKTYKEIAAIEQISVKAVEKRMSKALKSLRNDIENL</sequence>
<dbReference type="SUPFAM" id="SSF88659">
    <property type="entry name" value="Sigma3 and sigma4 domains of RNA polymerase sigma factors"/>
    <property type="match status" value="1"/>
</dbReference>
<dbReference type="EMBL" id="JAANAS010000046">
    <property type="protein sequence ID" value="NGZ89900.1"/>
    <property type="molecule type" value="Genomic_DNA"/>
</dbReference>
<keyword evidence="3" id="KW-0731">Sigma factor</keyword>
<evidence type="ECO:0000259" key="6">
    <source>
        <dbReference type="Pfam" id="PF08281"/>
    </source>
</evidence>
<dbReference type="Pfam" id="PF04542">
    <property type="entry name" value="Sigma70_r2"/>
    <property type="match status" value="1"/>
</dbReference>
<dbReference type="GO" id="GO:0006352">
    <property type="term" value="P:DNA-templated transcription initiation"/>
    <property type="evidence" value="ECO:0007669"/>
    <property type="project" value="InterPro"/>
</dbReference>
<organism evidence="7 8">
    <name type="scientific">Psychroflexus maritimus</name>
    <dbReference type="NCBI Taxonomy" id="2714865"/>
    <lineage>
        <taxon>Bacteria</taxon>
        <taxon>Pseudomonadati</taxon>
        <taxon>Bacteroidota</taxon>
        <taxon>Flavobacteriia</taxon>
        <taxon>Flavobacteriales</taxon>
        <taxon>Flavobacteriaceae</taxon>
        <taxon>Psychroflexus</taxon>
    </lineage>
</organism>
<proteinExistence type="inferred from homology"/>